<feature type="transmembrane region" description="Helical" evidence="9">
    <location>
        <begin position="2067"/>
        <end position="2088"/>
    </location>
</feature>
<feature type="transmembrane region" description="Helical" evidence="9">
    <location>
        <begin position="1297"/>
        <end position="1320"/>
    </location>
</feature>
<feature type="transmembrane region" description="Helical" evidence="9">
    <location>
        <begin position="2040"/>
        <end position="2060"/>
    </location>
</feature>
<dbReference type="InterPro" id="IPR043127">
    <property type="entry name" value="Sec-1-like_dom3a"/>
</dbReference>
<feature type="domain" description="ABC transmembrane type-2" evidence="11">
    <location>
        <begin position="1923"/>
        <end position="2151"/>
    </location>
</feature>
<dbReference type="Pfam" id="PF00995">
    <property type="entry name" value="Sec1"/>
    <property type="match status" value="1"/>
</dbReference>
<keyword evidence="7 9" id="KW-0472">Membrane</keyword>
<dbReference type="PROSITE" id="PS50893">
    <property type="entry name" value="ABC_TRANSPORTER_2"/>
    <property type="match status" value="3"/>
</dbReference>
<dbReference type="InterPro" id="IPR027417">
    <property type="entry name" value="P-loop_NTPase"/>
</dbReference>
<evidence type="ECO:0000256" key="8">
    <source>
        <dbReference type="SAM" id="MobiDB-lite"/>
    </source>
</evidence>
<dbReference type="PROSITE" id="PS51012">
    <property type="entry name" value="ABC_TM2"/>
    <property type="match status" value="3"/>
</dbReference>
<dbReference type="PROSITE" id="PS00211">
    <property type="entry name" value="ABC_TRANSPORTER_1"/>
    <property type="match status" value="3"/>
</dbReference>
<feature type="domain" description="ABC transmembrane type-2" evidence="11">
    <location>
        <begin position="1186"/>
        <end position="1414"/>
    </location>
</feature>
<dbReference type="EMBL" id="CVRI01000055">
    <property type="protein sequence ID" value="CRL01200.1"/>
    <property type="molecule type" value="Genomic_DNA"/>
</dbReference>
<feature type="compositionally biased region" description="Basic and acidic residues" evidence="8">
    <location>
        <begin position="272"/>
        <end position="283"/>
    </location>
</feature>
<feature type="transmembrane region" description="Helical" evidence="9">
    <location>
        <begin position="1766"/>
        <end position="1786"/>
    </location>
</feature>
<feature type="transmembrane region" description="Helical" evidence="9">
    <location>
        <begin position="328"/>
        <end position="348"/>
    </location>
</feature>
<organism evidence="12 13">
    <name type="scientific">Clunio marinus</name>
    <dbReference type="NCBI Taxonomy" id="568069"/>
    <lineage>
        <taxon>Eukaryota</taxon>
        <taxon>Metazoa</taxon>
        <taxon>Ecdysozoa</taxon>
        <taxon>Arthropoda</taxon>
        <taxon>Hexapoda</taxon>
        <taxon>Insecta</taxon>
        <taxon>Pterygota</taxon>
        <taxon>Neoptera</taxon>
        <taxon>Endopterygota</taxon>
        <taxon>Diptera</taxon>
        <taxon>Nematocera</taxon>
        <taxon>Chironomoidea</taxon>
        <taxon>Chironomidae</taxon>
        <taxon>Clunio</taxon>
    </lineage>
</organism>
<evidence type="ECO:0000256" key="9">
    <source>
        <dbReference type="SAM" id="Phobius"/>
    </source>
</evidence>
<dbReference type="GO" id="GO:0140359">
    <property type="term" value="F:ABC-type transporter activity"/>
    <property type="evidence" value="ECO:0007669"/>
    <property type="project" value="InterPro"/>
</dbReference>
<feature type="transmembrane region" description="Helical" evidence="9">
    <location>
        <begin position="1265"/>
        <end position="1291"/>
    </location>
</feature>
<feature type="domain" description="ABC transporter" evidence="10">
    <location>
        <begin position="1435"/>
        <end position="1669"/>
    </location>
</feature>
<feature type="transmembrane region" description="Helical" evidence="9">
    <location>
        <begin position="660"/>
        <end position="678"/>
    </location>
</feature>
<feature type="transmembrane region" description="Helical" evidence="9">
    <location>
        <begin position="2094"/>
        <end position="2115"/>
    </location>
</feature>
<feature type="transmembrane region" description="Helical" evidence="9">
    <location>
        <begin position="1957"/>
        <end position="1980"/>
    </location>
</feature>
<keyword evidence="5" id="KW-0067">ATP-binding</keyword>
<keyword evidence="4" id="KW-0547">Nucleotide-binding</keyword>
<dbReference type="InterPro" id="IPR036045">
    <property type="entry name" value="Sec1-like_sf"/>
</dbReference>
<evidence type="ECO:0000256" key="4">
    <source>
        <dbReference type="ARBA" id="ARBA00022741"/>
    </source>
</evidence>
<dbReference type="OrthoDB" id="10251230at2759"/>
<dbReference type="STRING" id="568069.A0A1J1IM12"/>
<feature type="transmembrane region" description="Helical" evidence="9">
    <location>
        <begin position="525"/>
        <end position="544"/>
    </location>
</feature>
<name>A0A1J1IM12_9DIPT</name>
<evidence type="ECO:0000256" key="6">
    <source>
        <dbReference type="ARBA" id="ARBA00022989"/>
    </source>
</evidence>
<dbReference type="SUPFAM" id="SSF56815">
    <property type="entry name" value="Sec1/munc18-like (SM) proteins"/>
    <property type="match status" value="1"/>
</dbReference>
<dbReference type="CDD" id="cd03230">
    <property type="entry name" value="ABC_DR_subfamily_A"/>
    <property type="match status" value="3"/>
</dbReference>
<comment type="similarity">
    <text evidence="2">Belongs to the STXBP/unc-18/SEC1 family.</text>
</comment>
<gene>
    <name evidence="12" type="primary">putative Protein sly1 homolog</name>
    <name evidence="12" type="ORF">CLUMA_CG014246</name>
</gene>
<dbReference type="FunFam" id="3.40.50.2060:FF:000002">
    <property type="entry name" value="sec1 family domain-containing protein 1"/>
    <property type="match status" value="1"/>
</dbReference>
<feature type="transmembrane region" description="Helical" evidence="9">
    <location>
        <begin position="600"/>
        <end position="620"/>
    </location>
</feature>
<feature type="transmembrane region" description="Helical" evidence="9">
    <location>
        <begin position="564"/>
        <end position="593"/>
    </location>
</feature>
<feature type="transmembrane region" description="Helical" evidence="9">
    <location>
        <begin position="1332"/>
        <end position="1351"/>
    </location>
</feature>
<feature type="domain" description="ABC transporter" evidence="10">
    <location>
        <begin position="722"/>
        <end position="956"/>
    </location>
</feature>
<feature type="region of interest" description="Disordered" evidence="8">
    <location>
        <begin position="253"/>
        <end position="299"/>
    </location>
</feature>
<evidence type="ECO:0000256" key="1">
    <source>
        <dbReference type="ARBA" id="ARBA00004141"/>
    </source>
</evidence>
<feature type="transmembrane region" description="Helical" evidence="9">
    <location>
        <begin position="684"/>
        <end position="709"/>
    </location>
</feature>
<keyword evidence="3 9" id="KW-0812">Transmembrane</keyword>
<evidence type="ECO:0000256" key="3">
    <source>
        <dbReference type="ARBA" id="ARBA00022692"/>
    </source>
</evidence>
<keyword evidence="13" id="KW-1185">Reference proteome</keyword>
<dbReference type="GO" id="GO:0016192">
    <property type="term" value="P:vesicle-mediated transport"/>
    <property type="evidence" value="ECO:0007669"/>
    <property type="project" value="InterPro"/>
</dbReference>
<sequence length="2786" mass="314919">MVHAVEVRGAYKYYGKAKDPKIVLNRLNMTVEPGSIYGLMGASGCGKTTLLSCIIGMIPLDGGHITALGIQTKLNEIQKAGPRIGYMPQETALIGELTIKETIYYFGRVFQIDLVRLQDRYKMLKNLLELPRDDQRVEECSGGQQRRVSFAAAMIHEPDLLILDEPTVGLDPILREKIWDFMLHVTRTSKLAIIITTHYIDEAKQADRCGLMRNGILLAEDTPRNIISHHEVENLEEAFLKLCMKRGVSEDAVEDDKVQTNGIYPNGNNYELEERPDPDHIESLESPTQTQQQSSEASDEKFIRRKYAWVTMRALFTKNYLQMKRQPAGVTFMVIVPILQIVFFYLAIGGNPIGLKIGVVDDEVMNYEDCFNSSLITTISHSDGECDLHKVSCRFLHELNDSIAIKQYYKTYEAAYEDAKRGKIIGFMYFASNYTESLDFIQKNGRFSDDGSATNSKIQIRIDQSDLQLTFFTQLRFYQTFKQYIQNMMVDCGYPARLGTIPMSFEPPIYGSYDADFKHSMAPPMIMVMMFYIAAGLTVAIFIADRKEGFWNRTLLAGVTLKELMLVHVLTHSVILLIQLLETILLIAFVFGAENRGSNAAVLFLLMMLAYSGMFFGILLSVECNDLREANFVLTGIATPMVVLAGMFWPIQAMPWFLQWFSYCMPFTLSSIAVRNIMFKGFPFFHPSVLLGSTVVTLWAFFAIFIGLIREIKKINHKMNTVEVRGAFKYYGKAKDPKIVLNKLNMTVEPGSIYGLMGASGCGKTTLLSCIIGMVNLDGGEITVLGHQTKANEIQKAGSKIGYMPQETALIGELTIKETIYYFGKIFQVDLERLQDRYKMLKNLLELPRDDQRVEECSGGQQRRVSFAAAMIHEPDLLILDEPTVGLDPILREKIWDFMLHVTRTSKLAIIITTHYIDEAKQADRCGLMRNGILLAEDTPRNIISRYEVETLEDAFVKLCMKRGVSEEAAEMTYENNNSEEHEMNQITEVQAANKTDHKANIPKRESFRLDTIRALLTKNLLQIKRQPAGIAFLTIVPMIQILFFYLAIGGNPIGLKLAIVDKEITKYEDCSNSSFISTFIHDNGCDLHKVSCRFLNEIDDETAIKVFYTNFDDAYADAKKGKVIGIIHFASNFTESLGKVRVSDEDIDEVTKRNSQIKIYMDQTNQQLTFFLQRRLYYIYKEYSEGMLIDCDLPKKLDNVPIEFLQPIYGTYEADFKQTMAPAMIMVMMFYIAAGLTVAVFIHDRKEGFWNRTLLAGVSTSEMMLAHIMIHSMILAIQLFEVIVLVGLVFKTENHGSFFIVVLILALLGLAGMFFGLLLSCVVENFMQANLIMTGLSQPMIVLAGMFWPLEGMPAILRYISYIMPFTLPSISVRNVMAKGYTFSHPTVLTGFGVVIIWTVGGVLLGLKALQNKKYSRNSYELKSKGKKINMNAVEVRGGYKFYGKEKDPKIILNRLDMNVSHGSIYGLLGASGCGKTTLLSCIVGTKFFNEGKLNVLGGTPGTKGSGVPGPRIGYMPQEIALVEEFSIKETIYYFGRIYGMSTERIRERYKLLRELLDLPFGSKQIGQCSGGQQRRVSFAAAMVHEPELLILDEPTVGLDPLLREKIWDFLVDTTRTSKLAVIITTHYIEEAKQANCIGLMRNGILLAEDSPQNILTRYEVDSLEDAFLHLCMKHGVSDEADQNLNHVKTTHEITDETVKSNMKDKTIQRRNSIDSDNSSDACCGGVGDINCNKKSLMKKLQFTTKRRMKALLAKNFLQMVRQPAGMVFLLFFPIFQLVCFYVAVGGNPIGLNIAIVDDELSSFKDCFNTSLITTYAHDDTCDLHKVSCRFINQINDSVAIKHFYKSFDEAYKDAKQGKVMGVVYFAKNFTESLTDIRDNGRHAEDGTFINSEIQIYMDNSDQQLTFYLEKKLRQTYLEFVQSLMGDCNLPIKLGNIPIDFMDPIYGSFDGIYTDYMAPGVVMTMIFFLATLITSTIFITDRLEGIWDRTLVAGISTSELLLAHIITQSAVMLVQCGEIVVLATFIFNTQNHGDNFTVVFLLMMLGFAGMLYGLFISIFCDSHTMANFMATGSFYPMIILCGIFWPLEGMPVYLQYIAFLLPFTLPSIAVRNILAKGWTIAHSSVIAGYGITTVWIVVLLTLCLIGLKIKKMVSLRDKQINAIKQMLNLNQPLTKTLAAEPVWKLLVYDRVGQDIISPLLSVQELREIGITLHIQLHSDRDSIPDVPAIYFCAPTEENLGRIAQDFQNGLYDVYHLNFITPISRQKLEDLASAALQSSCVANIHKVYDQYLNFITLEDDMFILKHQNSDSMSYYAINRANTNDIEMEQMMDSIVDSLFSVCVTLGNVPIIRCPRNSAAEMVARKLEKKLRENLYDARNNLFHMDATQAANFSFQRPLLVILDRNVDMATPLHHTWTYQALAHDVMDLSLNRIMIEEDPDKSDGGARRKTKSCDLDNRDKFWSSHKGSPFPTVAEAIQEELESYRSSEDEIKKLKSTMGVDGEMEVAYSMVNDNTTRLTNAVNSLPQLMEKKRLIDMHTKVATSILSSIKTRRLDSFFELEEKIMSKSILDKALSDLLRDPEFGSVEDKMRLYIIFYICTNVPETEYRRLEGILNEVGCDLSPMAYVQRWKSIMTRSSTLNTNQYEGSGTKTVTMFSKLLTQGSSFVMEGVKNLVVKRHNLPVTKITDQLMECKNNVEIDEYLYLDAKLLKGGDVAPRNRSPFQDAIVFVIGGGNYIEYQNLVDFIKQKNTSNTTKRIIYGSSTLNNAKQFLKQLSLLGQEIKDGN</sequence>
<dbReference type="Gene3D" id="3.90.830.10">
    <property type="entry name" value="Syntaxin Binding Protein 1, Chain A, domain 2"/>
    <property type="match status" value="1"/>
</dbReference>
<dbReference type="InterPro" id="IPR003593">
    <property type="entry name" value="AAA+_ATPase"/>
</dbReference>
<feature type="transmembrane region" description="Helical" evidence="9">
    <location>
        <begin position="2127"/>
        <end position="2148"/>
    </location>
</feature>
<evidence type="ECO:0000256" key="2">
    <source>
        <dbReference type="ARBA" id="ARBA00009884"/>
    </source>
</evidence>
<comment type="subcellular location">
    <subcellularLocation>
        <location evidence="1">Membrane</location>
        <topology evidence="1">Multi-pass membrane protein</topology>
    </subcellularLocation>
</comment>
<dbReference type="Gene3D" id="3.40.50.2060">
    <property type="match status" value="1"/>
</dbReference>
<dbReference type="GO" id="GO:0016887">
    <property type="term" value="F:ATP hydrolysis activity"/>
    <property type="evidence" value="ECO:0007669"/>
    <property type="project" value="InterPro"/>
</dbReference>
<dbReference type="SUPFAM" id="SSF52540">
    <property type="entry name" value="P-loop containing nucleoside triphosphate hydrolases"/>
    <property type="match status" value="3"/>
</dbReference>
<feature type="domain" description="ABC transporter" evidence="10">
    <location>
        <begin position="5"/>
        <end position="239"/>
    </location>
</feature>
<accession>A0A1J1IM12</accession>
<dbReference type="InterPro" id="IPR017871">
    <property type="entry name" value="ABC_transporter-like_CS"/>
</dbReference>
<proteinExistence type="inferred from homology"/>
<dbReference type="Gene3D" id="3.40.50.300">
    <property type="entry name" value="P-loop containing nucleotide triphosphate hydrolases"/>
    <property type="match status" value="3"/>
</dbReference>
<dbReference type="GO" id="GO:0005524">
    <property type="term" value="F:ATP binding"/>
    <property type="evidence" value="ECO:0007669"/>
    <property type="project" value="UniProtKB-KW"/>
</dbReference>
<evidence type="ECO:0000256" key="5">
    <source>
        <dbReference type="ARBA" id="ARBA00022840"/>
    </source>
</evidence>
<evidence type="ECO:0000313" key="12">
    <source>
        <dbReference type="EMBL" id="CRL01200.1"/>
    </source>
</evidence>
<dbReference type="InterPro" id="IPR027482">
    <property type="entry name" value="Sec1-like_dom2"/>
</dbReference>
<evidence type="ECO:0000256" key="7">
    <source>
        <dbReference type="ARBA" id="ARBA00023136"/>
    </source>
</evidence>
<feature type="transmembrane region" description="Helical" evidence="9">
    <location>
        <begin position="1029"/>
        <end position="1049"/>
    </location>
</feature>
<dbReference type="PANTHER" id="PTHR43038">
    <property type="entry name" value="ATP-BINDING CASSETTE, SUB-FAMILY H, MEMBER 1"/>
    <property type="match status" value="1"/>
</dbReference>
<evidence type="ECO:0000259" key="10">
    <source>
        <dbReference type="PROSITE" id="PS50893"/>
    </source>
</evidence>
<dbReference type="SMART" id="SM00382">
    <property type="entry name" value="AAA"/>
    <property type="match status" value="3"/>
</dbReference>
<dbReference type="InterPro" id="IPR013525">
    <property type="entry name" value="ABC2_TM"/>
</dbReference>
<feature type="compositionally biased region" description="Low complexity" evidence="8">
    <location>
        <begin position="284"/>
        <end position="296"/>
    </location>
</feature>
<dbReference type="Gene3D" id="3.40.50.1910">
    <property type="match status" value="1"/>
</dbReference>
<feature type="transmembrane region" description="Helical" evidence="9">
    <location>
        <begin position="2001"/>
        <end position="2028"/>
    </location>
</feature>
<dbReference type="InterPro" id="IPR047817">
    <property type="entry name" value="ABC2_TM_bact-type"/>
</dbReference>
<feature type="transmembrane region" description="Helical" evidence="9">
    <location>
        <begin position="1224"/>
        <end position="1244"/>
    </location>
</feature>
<dbReference type="GO" id="GO:0016020">
    <property type="term" value="C:membrane"/>
    <property type="evidence" value="ECO:0007669"/>
    <property type="project" value="UniProtKB-SubCell"/>
</dbReference>
<evidence type="ECO:0000313" key="13">
    <source>
        <dbReference type="Proteomes" id="UP000183832"/>
    </source>
</evidence>
<evidence type="ECO:0000259" key="11">
    <source>
        <dbReference type="PROSITE" id="PS51012"/>
    </source>
</evidence>
<keyword evidence="6 9" id="KW-1133">Transmembrane helix</keyword>
<feature type="transmembrane region" description="Helical" evidence="9">
    <location>
        <begin position="632"/>
        <end position="651"/>
    </location>
</feature>
<dbReference type="Pfam" id="PF00005">
    <property type="entry name" value="ABC_tran"/>
    <property type="match status" value="3"/>
</dbReference>
<feature type="domain" description="ABC transmembrane type-2" evidence="11">
    <location>
        <begin position="478"/>
        <end position="714"/>
    </location>
</feature>
<dbReference type="Gene3D" id="1.25.40.60">
    <property type="match status" value="1"/>
</dbReference>
<protein>
    <submittedName>
        <fullName evidence="12">CLUMA_CG014246, isoform A</fullName>
    </submittedName>
</protein>
<feature type="compositionally biased region" description="Polar residues" evidence="8">
    <location>
        <begin position="259"/>
        <end position="269"/>
    </location>
</feature>
<dbReference type="InterPro" id="IPR003439">
    <property type="entry name" value="ABC_transporter-like_ATP-bd"/>
</dbReference>
<dbReference type="Pfam" id="PF12698">
    <property type="entry name" value="ABC2_membrane_3"/>
    <property type="match status" value="3"/>
</dbReference>
<dbReference type="PANTHER" id="PTHR43038:SF2">
    <property type="entry name" value="RH61964P"/>
    <property type="match status" value="1"/>
</dbReference>
<dbReference type="InterPro" id="IPR043154">
    <property type="entry name" value="Sec-1-like_dom1"/>
</dbReference>
<dbReference type="Proteomes" id="UP000183832">
    <property type="component" value="Unassembled WGS sequence"/>
</dbReference>
<reference evidence="12 13" key="1">
    <citation type="submission" date="2015-04" db="EMBL/GenBank/DDBJ databases">
        <authorList>
            <person name="Syromyatnikov M.Y."/>
            <person name="Popov V.N."/>
        </authorList>
    </citation>
    <scope>NUCLEOTIDE SEQUENCE [LARGE SCALE GENOMIC DNA]</scope>
</reference>
<dbReference type="InterPro" id="IPR001619">
    <property type="entry name" value="Sec1-like"/>
</dbReference>
<feature type="transmembrane region" description="Helical" evidence="9">
    <location>
        <begin position="1388"/>
        <end position="1408"/>
    </location>
</feature>